<sequence>MNNKEKIFYVSIDLFSEHGYDGVSVRQIAREVGIKESSIYNHYSSKQEILNRILEYYIEEMTSDEIPLNQASLNLDRGFDFFYKAGCDAFLSKLKEERMMKITRILFIESYHNDEVRDFLKKSIIEAPIEGWIVLFDLMKAKNLIEKDCDTRQLSESFFYYGMFLLYEHFFINYPEDDGKFLEEFMMKTESHARTIFDSVRIRGE</sequence>
<reference evidence="4" key="1">
    <citation type="submission" date="2019-04" db="EMBL/GenBank/DDBJ databases">
        <title>Evolution of Biomass-Degrading Anaerobic Consortia Revealed by Metagenomics.</title>
        <authorList>
            <person name="Peng X."/>
        </authorList>
    </citation>
    <scope>NUCLEOTIDE SEQUENCE</scope>
    <source>
        <strain evidence="4">SIG18</strain>
    </source>
</reference>
<dbReference type="PRINTS" id="PR00455">
    <property type="entry name" value="HTHTETR"/>
</dbReference>
<dbReference type="Gene3D" id="1.10.357.10">
    <property type="entry name" value="Tetracycline Repressor, domain 2"/>
    <property type="match status" value="1"/>
</dbReference>
<dbReference type="PANTHER" id="PTHR43479:SF11">
    <property type="entry name" value="ACREF_ENVCD OPERON REPRESSOR-RELATED"/>
    <property type="match status" value="1"/>
</dbReference>
<protein>
    <submittedName>
        <fullName evidence="4">TetR/AcrR family transcriptional regulator</fullName>
    </submittedName>
</protein>
<evidence type="ECO:0000256" key="2">
    <source>
        <dbReference type="PROSITE-ProRule" id="PRU00335"/>
    </source>
</evidence>
<organism evidence="4 5">
    <name type="scientific">Methanobrevibacter thaueri</name>
    <dbReference type="NCBI Taxonomy" id="190975"/>
    <lineage>
        <taxon>Archaea</taxon>
        <taxon>Methanobacteriati</taxon>
        <taxon>Methanobacteriota</taxon>
        <taxon>Methanomada group</taxon>
        <taxon>Methanobacteria</taxon>
        <taxon>Methanobacteriales</taxon>
        <taxon>Methanobacteriaceae</taxon>
        <taxon>Methanobrevibacter</taxon>
    </lineage>
</organism>
<dbReference type="Proteomes" id="UP000783037">
    <property type="component" value="Unassembled WGS sequence"/>
</dbReference>
<evidence type="ECO:0000256" key="1">
    <source>
        <dbReference type="ARBA" id="ARBA00023125"/>
    </source>
</evidence>
<dbReference type="GO" id="GO:0003677">
    <property type="term" value="F:DNA binding"/>
    <property type="evidence" value="ECO:0007669"/>
    <property type="project" value="UniProtKB-UniRule"/>
</dbReference>
<dbReference type="InterPro" id="IPR009057">
    <property type="entry name" value="Homeodomain-like_sf"/>
</dbReference>
<keyword evidence="1 2" id="KW-0238">DNA-binding</keyword>
<gene>
    <name evidence="4" type="ORF">E7Z79_04590</name>
</gene>
<feature type="domain" description="HTH tetR-type" evidence="3">
    <location>
        <begin position="1"/>
        <end position="61"/>
    </location>
</feature>
<comment type="caution">
    <text evidence="4">The sequence shown here is derived from an EMBL/GenBank/DDBJ whole genome shotgun (WGS) entry which is preliminary data.</text>
</comment>
<dbReference type="InterPro" id="IPR050624">
    <property type="entry name" value="HTH-type_Tx_Regulator"/>
</dbReference>
<dbReference type="AlphaFoldDB" id="A0A8T3VA29"/>
<dbReference type="InterPro" id="IPR001647">
    <property type="entry name" value="HTH_TetR"/>
</dbReference>
<evidence type="ECO:0000313" key="4">
    <source>
        <dbReference type="EMBL" id="MBE6501700.1"/>
    </source>
</evidence>
<dbReference type="RefSeq" id="WP_303738802.1">
    <property type="nucleotide sequence ID" value="NZ_SUTK01000015.1"/>
</dbReference>
<dbReference type="EMBL" id="SUTK01000015">
    <property type="protein sequence ID" value="MBE6501700.1"/>
    <property type="molecule type" value="Genomic_DNA"/>
</dbReference>
<dbReference type="PANTHER" id="PTHR43479">
    <property type="entry name" value="ACREF/ENVCD OPERON REPRESSOR-RELATED"/>
    <property type="match status" value="1"/>
</dbReference>
<evidence type="ECO:0000259" key="3">
    <source>
        <dbReference type="PROSITE" id="PS50977"/>
    </source>
</evidence>
<name>A0A8T3VA29_9EURY</name>
<dbReference type="PROSITE" id="PS50977">
    <property type="entry name" value="HTH_TETR_2"/>
    <property type="match status" value="1"/>
</dbReference>
<dbReference type="Pfam" id="PF00440">
    <property type="entry name" value="TetR_N"/>
    <property type="match status" value="1"/>
</dbReference>
<dbReference type="SUPFAM" id="SSF46689">
    <property type="entry name" value="Homeodomain-like"/>
    <property type="match status" value="1"/>
</dbReference>
<accession>A0A8T3VA29</accession>
<proteinExistence type="predicted"/>
<evidence type="ECO:0000313" key="5">
    <source>
        <dbReference type="Proteomes" id="UP000783037"/>
    </source>
</evidence>
<feature type="DNA-binding region" description="H-T-H motif" evidence="2">
    <location>
        <begin position="24"/>
        <end position="43"/>
    </location>
</feature>